<sequence>MNDHHTDCCGGRCGGHGGGDGGRVSRRGFLSLSAAAASAAVLAAHTRDALAAGTLPNRSLVPAAKPVPAGLRERGVPTRYTGSDLRYIGMPVGGGCCGQVYLGGDGRLWYWDIDNGPAAPGAEAGGSTYTAPRDPFSPFGQGVVIKTTGDRARRIDGDGFDDVAFTGQYPIGRVDYRAQNSPVRVHLDAYSPFVPGEADDSTLPVTVLAYTVTNTSSRPVRAELTAWAENPVCLRARSQQPITLSGERVGGEGFAGVEFTAAAGEAAQPRPDIVFEDWERTTYEGWTVEGDAFGAGPVLADQVPDYMKRFGDLRVSGQRFVTSHNFQAANGDAGRADAYTGKLTSQDFTIERRYVTVRVGGGADAAHTCARVVVDGAVVASVTGDNTEPLTVRGMDLIRHQGRTARIEIVDEATGGWGHVNVDRIVFTDVPPSHQPIDTLTDGGTVTLAALEADARVRPSLAKWSTPEEIAEAGAGPGEIDGGLGTIAGAVTVPVRLRPGQSRTVRFAYAWYFPVPDRVALAFLSGSATLRRHYAERFDSASEVMRHLAREIGRLEKATRSWVDTWYTDATLPHWLLERTLATASTLATSTCLKFAGGRFYAWEGVGCCAGTCEHVWNYAQAIGRLFPSLERDTRERVDLGVGFHAGTGEIGNRAEADMGWATDGQCGTILRIYREHQMTRDTAFLRRVWPRTKQALGWVMSRDDRQDGTLEGPQPNTLDAVWYGEIAWMTGMYAAALYAGAEMADEMGDTAFAKRCRSLADSGCRSLATDLWTGEYFIQIVDQHHPEAVNTNIGCHIDQMFGQSLALQLGLPRVFPEDKAKTALAGIYRYNYVPDPAAYRTDHPQIPGGRWFAAAHEPAVVMTTFPHGGADQANGDPPSWSASYFNESWTGQEYQLATQMVYEGLVDEGLTVTRAVHDRYAAGKRNPYNEIECSEHYARAMAGYGVYLAACGYSHHGPAGRLGFAPKVRPEDFAAAFTAAGGWGLYRQRRDGHRQTCEVEVRHGEVTVRTFTLELATPPDPARLTVTAHGPRGDVHVASVRVEGTTAEVTFTAPLTIGAGHHLRVEVAADR</sequence>
<organism evidence="3 4">
    <name type="scientific">Actinoallomurus oryzae</name>
    <dbReference type="NCBI Taxonomy" id="502180"/>
    <lineage>
        <taxon>Bacteria</taxon>
        <taxon>Bacillati</taxon>
        <taxon>Actinomycetota</taxon>
        <taxon>Actinomycetes</taxon>
        <taxon>Streptosporangiales</taxon>
        <taxon>Thermomonosporaceae</taxon>
        <taxon>Actinoallomurus</taxon>
    </lineage>
</organism>
<comment type="caution">
    <text evidence="3">The sequence shown here is derived from an EMBL/GenBank/DDBJ whole genome shotgun (WGS) entry which is preliminary data.</text>
</comment>
<dbReference type="EMBL" id="BAABHF010000049">
    <property type="protein sequence ID" value="GAA4514839.1"/>
    <property type="molecule type" value="Genomic_DNA"/>
</dbReference>
<dbReference type="PANTHER" id="PTHR12654:SF0">
    <property type="entry name" value="NON-LYSOSOMAL GLUCOSYLCERAMIDASE"/>
    <property type="match status" value="1"/>
</dbReference>
<dbReference type="InterPro" id="IPR006775">
    <property type="entry name" value="GH116_catalytic"/>
</dbReference>
<feature type="domain" description="Glycosyl-hydrolase family 116 N-terminal" evidence="2">
    <location>
        <begin position="89"/>
        <end position="239"/>
    </location>
</feature>
<evidence type="ECO:0000259" key="1">
    <source>
        <dbReference type="Pfam" id="PF04685"/>
    </source>
</evidence>
<dbReference type="InterPro" id="IPR006311">
    <property type="entry name" value="TAT_signal"/>
</dbReference>
<protein>
    <recommendedName>
        <fullName evidence="5">Twin-arginine translocation signal domain-containing protein</fullName>
    </recommendedName>
</protein>
<accession>A0ABP8R0A9</accession>
<evidence type="ECO:0008006" key="5">
    <source>
        <dbReference type="Google" id="ProtNLM"/>
    </source>
</evidence>
<dbReference type="PANTHER" id="PTHR12654">
    <property type="entry name" value="BILE ACID BETA-GLUCOSIDASE-RELATED"/>
    <property type="match status" value="1"/>
</dbReference>
<name>A0ABP8R0A9_9ACTN</name>
<dbReference type="InterPro" id="IPR008928">
    <property type="entry name" value="6-hairpin_glycosidase_sf"/>
</dbReference>
<evidence type="ECO:0000259" key="2">
    <source>
        <dbReference type="Pfam" id="PF12215"/>
    </source>
</evidence>
<dbReference type="Pfam" id="PF12215">
    <property type="entry name" value="Glyco_hydr_116N"/>
    <property type="match status" value="1"/>
</dbReference>
<evidence type="ECO:0000313" key="4">
    <source>
        <dbReference type="Proteomes" id="UP001500503"/>
    </source>
</evidence>
<dbReference type="Gene3D" id="1.50.10.10">
    <property type="match status" value="1"/>
</dbReference>
<dbReference type="InterPro" id="IPR052566">
    <property type="entry name" value="Non-lysos_glucosylceramidase"/>
</dbReference>
<feature type="domain" description="Glycosyl-hydrolase family 116 catalytic region" evidence="1">
    <location>
        <begin position="658"/>
        <end position="928"/>
    </location>
</feature>
<proteinExistence type="predicted"/>
<evidence type="ECO:0000313" key="3">
    <source>
        <dbReference type="EMBL" id="GAA4514839.1"/>
    </source>
</evidence>
<dbReference type="PROSITE" id="PS51318">
    <property type="entry name" value="TAT"/>
    <property type="match status" value="1"/>
</dbReference>
<dbReference type="InterPro" id="IPR024462">
    <property type="entry name" value="GH116_N"/>
</dbReference>
<gene>
    <name evidence="3" type="ORF">GCM10023191_083930</name>
</gene>
<dbReference type="SUPFAM" id="SSF48208">
    <property type="entry name" value="Six-hairpin glycosidases"/>
    <property type="match status" value="1"/>
</dbReference>
<dbReference type="Pfam" id="PF04685">
    <property type="entry name" value="DUF608"/>
    <property type="match status" value="1"/>
</dbReference>
<dbReference type="RefSeq" id="WP_345473687.1">
    <property type="nucleotide sequence ID" value="NZ_BAABHF010000049.1"/>
</dbReference>
<dbReference type="InterPro" id="IPR012341">
    <property type="entry name" value="6hp_glycosidase-like_sf"/>
</dbReference>
<keyword evidence="4" id="KW-1185">Reference proteome</keyword>
<dbReference type="Proteomes" id="UP001500503">
    <property type="component" value="Unassembled WGS sequence"/>
</dbReference>
<reference evidence="4" key="1">
    <citation type="journal article" date="2019" name="Int. J. Syst. Evol. Microbiol.">
        <title>The Global Catalogue of Microorganisms (GCM) 10K type strain sequencing project: providing services to taxonomists for standard genome sequencing and annotation.</title>
        <authorList>
            <consortium name="The Broad Institute Genomics Platform"/>
            <consortium name="The Broad Institute Genome Sequencing Center for Infectious Disease"/>
            <person name="Wu L."/>
            <person name="Ma J."/>
        </authorList>
    </citation>
    <scope>NUCLEOTIDE SEQUENCE [LARGE SCALE GENOMIC DNA]</scope>
    <source>
        <strain evidence="4">JCM 17933</strain>
    </source>
</reference>